<dbReference type="PANTHER" id="PTHR47293">
    <property type="entry name" value="JACALIN-RELATED LECTIN 3"/>
    <property type="match status" value="1"/>
</dbReference>
<evidence type="ECO:0000313" key="6">
    <source>
        <dbReference type="Proteomes" id="UP000489600"/>
    </source>
</evidence>
<proteinExistence type="inferred from homology"/>
<dbReference type="InterPro" id="IPR036404">
    <property type="entry name" value="Jacalin-like_lectin_dom_sf"/>
</dbReference>
<dbReference type="InterPro" id="IPR001229">
    <property type="entry name" value="Jacalin-like_lectin_dom"/>
</dbReference>
<accession>A0A565AL36</accession>
<sequence length="186" mass="20444">MQGKIKIGPVGNRDPKTATMVGWDEGSHNGLLSQIFISHGGAKGIFSIQFQFMLDDDKFVLSDQHGSNFGDKFDVITLNCPHEYITGISGEYSTHIHGGESPHICSLKVATNTSEYGPFGSLTDYHQKFEFKLGKYSQFGGFHGTYDVWGLQHIGVYLQPTNVRPKSKPKTGTNNAKETESTIVLG</sequence>
<feature type="region of interest" description="Disordered" evidence="3">
    <location>
        <begin position="162"/>
        <end position="186"/>
    </location>
</feature>
<name>A0A565AL36_9BRAS</name>
<dbReference type="SMART" id="SM00915">
    <property type="entry name" value="Jacalin"/>
    <property type="match status" value="1"/>
</dbReference>
<dbReference type="Pfam" id="PF01419">
    <property type="entry name" value="Jacalin"/>
    <property type="match status" value="1"/>
</dbReference>
<evidence type="ECO:0000256" key="3">
    <source>
        <dbReference type="SAM" id="MobiDB-lite"/>
    </source>
</evidence>
<keyword evidence="6" id="KW-1185">Reference proteome</keyword>
<evidence type="ECO:0000259" key="4">
    <source>
        <dbReference type="PROSITE" id="PS51752"/>
    </source>
</evidence>
<organism evidence="5 6">
    <name type="scientific">Arabis nemorensis</name>
    <dbReference type="NCBI Taxonomy" id="586526"/>
    <lineage>
        <taxon>Eukaryota</taxon>
        <taxon>Viridiplantae</taxon>
        <taxon>Streptophyta</taxon>
        <taxon>Embryophyta</taxon>
        <taxon>Tracheophyta</taxon>
        <taxon>Spermatophyta</taxon>
        <taxon>Magnoliopsida</taxon>
        <taxon>eudicotyledons</taxon>
        <taxon>Gunneridae</taxon>
        <taxon>Pentapetalae</taxon>
        <taxon>rosids</taxon>
        <taxon>malvids</taxon>
        <taxon>Brassicales</taxon>
        <taxon>Brassicaceae</taxon>
        <taxon>Arabideae</taxon>
        <taxon>Arabis</taxon>
    </lineage>
</organism>
<evidence type="ECO:0000313" key="5">
    <source>
        <dbReference type="EMBL" id="VVA90117.1"/>
    </source>
</evidence>
<feature type="domain" description="Jacalin-type lectin" evidence="4">
    <location>
        <begin position="4"/>
        <end position="160"/>
    </location>
</feature>
<dbReference type="EMBL" id="CABITT030000001">
    <property type="protein sequence ID" value="VVA90117.1"/>
    <property type="molecule type" value="Genomic_DNA"/>
</dbReference>
<reference evidence="5" key="1">
    <citation type="submission" date="2019-07" db="EMBL/GenBank/DDBJ databases">
        <authorList>
            <person name="Dittberner H."/>
        </authorList>
    </citation>
    <scope>NUCLEOTIDE SEQUENCE [LARGE SCALE GENOMIC DNA]</scope>
</reference>
<dbReference type="GO" id="GO:0030246">
    <property type="term" value="F:carbohydrate binding"/>
    <property type="evidence" value="ECO:0007669"/>
    <property type="project" value="UniProtKB-KW"/>
</dbReference>
<evidence type="ECO:0000256" key="1">
    <source>
        <dbReference type="ARBA" id="ARBA00006568"/>
    </source>
</evidence>
<dbReference type="AlphaFoldDB" id="A0A565AL36"/>
<comment type="similarity">
    <text evidence="1">Belongs to the jacalin lectin family.</text>
</comment>
<dbReference type="SUPFAM" id="SSF51101">
    <property type="entry name" value="Mannose-binding lectins"/>
    <property type="match status" value="1"/>
</dbReference>
<dbReference type="Proteomes" id="UP000489600">
    <property type="component" value="Unassembled WGS sequence"/>
</dbReference>
<dbReference type="PROSITE" id="PS51752">
    <property type="entry name" value="JACALIN_LECTIN"/>
    <property type="match status" value="1"/>
</dbReference>
<comment type="caution">
    <text evidence="5">The sequence shown here is derived from an EMBL/GenBank/DDBJ whole genome shotgun (WGS) entry which is preliminary data.</text>
</comment>
<dbReference type="PANTHER" id="PTHR47293:SF80">
    <property type="entry name" value="JACALIN-RELATED LECTIN 2-RELATED"/>
    <property type="match status" value="1"/>
</dbReference>
<evidence type="ECO:0000256" key="2">
    <source>
        <dbReference type="ARBA" id="ARBA00022734"/>
    </source>
</evidence>
<protein>
    <recommendedName>
        <fullName evidence="4">Jacalin-type lectin domain-containing protein</fullName>
    </recommendedName>
</protein>
<dbReference type="Gene3D" id="2.100.10.30">
    <property type="entry name" value="Jacalin-like lectin domain"/>
    <property type="match status" value="1"/>
</dbReference>
<keyword evidence="2" id="KW-0430">Lectin</keyword>
<feature type="compositionally biased region" description="Polar residues" evidence="3">
    <location>
        <begin position="162"/>
        <end position="176"/>
    </location>
</feature>
<dbReference type="OrthoDB" id="581739at2759"/>
<gene>
    <name evidence="5" type="ORF">ANE_LOCUS562</name>
</gene>